<dbReference type="InterPro" id="IPR023509">
    <property type="entry name" value="DTD-like_sf"/>
</dbReference>
<proteinExistence type="inferred from homology"/>
<dbReference type="FunFam" id="3.50.80.10:FF:000001">
    <property type="entry name" value="D-aminoacyl-tRNA deacylase"/>
    <property type="match status" value="1"/>
</dbReference>
<evidence type="ECO:0000313" key="3">
    <source>
        <dbReference type="EMBL" id="ATY85413.1"/>
    </source>
</evidence>
<evidence type="ECO:0000256" key="1">
    <source>
        <dbReference type="ARBA" id="ARBA00009673"/>
    </source>
</evidence>
<dbReference type="Gene3D" id="3.50.80.10">
    <property type="entry name" value="D-tyrosyl-tRNA(Tyr) deacylase"/>
    <property type="match status" value="1"/>
</dbReference>
<protein>
    <recommendedName>
        <fullName evidence="2">D-aminoacyl-tRNA deacylase</fullName>
        <shortName evidence="2">DTD</shortName>
        <ecNumber evidence="2">3.1.1.96</ecNumber>
    </recommendedName>
    <alternativeName>
        <fullName evidence="2">Gly-tRNA(Ala) deacylase</fullName>
        <ecNumber evidence="2">3.1.1.-</ecNumber>
    </alternativeName>
</protein>
<dbReference type="RefSeq" id="WP_100668193.1">
    <property type="nucleotide sequence ID" value="NZ_CP024955.1"/>
</dbReference>
<dbReference type="InterPro" id="IPR003732">
    <property type="entry name" value="Daa-tRNA_deacyls_DTD"/>
</dbReference>
<gene>
    <name evidence="2" type="primary">dtd</name>
    <name evidence="3" type="ORF">CVV65_11155</name>
</gene>
<dbReference type="EC" id="3.1.1.96" evidence="2"/>
<dbReference type="SUPFAM" id="SSF69500">
    <property type="entry name" value="DTD-like"/>
    <property type="match status" value="1"/>
</dbReference>
<comment type="function">
    <text evidence="2">An aminoacyl-tRNA editing enzyme that deacylates mischarged D-aminoacyl-tRNAs. Also deacylates mischarged glycyl-tRNA(Ala), protecting cells against glycine mischarging by AlaRS. Acts via tRNA-based rather than protein-based catalysis; rejects L-amino acids rather than detecting D-amino acids in the active site. By recycling D-aminoacyl-tRNA to D-amino acids and free tRNA molecules, this enzyme counteracts the toxicity associated with the formation of D-aminoacyl-tRNA entities in vivo and helps enforce protein L-homochirality.</text>
</comment>
<dbReference type="GO" id="GO:0106026">
    <property type="term" value="F:Gly-tRNA(Ala) deacylase activity"/>
    <property type="evidence" value="ECO:0007669"/>
    <property type="project" value="UniProtKB-UniRule"/>
</dbReference>
<evidence type="ECO:0000256" key="2">
    <source>
        <dbReference type="HAMAP-Rule" id="MF_00518"/>
    </source>
</evidence>
<dbReference type="PANTHER" id="PTHR10472">
    <property type="entry name" value="D-TYROSYL-TRNA TYR DEACYLASE"/>
    <property type="match status" value="1"/>
</dbReference>
<comment type="catalytic activity">
    <reaction evidence="2">
        <text>glycyl-tRNA(Ala) + H2O = tRNA(Ala) + glycine + H(+)</text>
        <dbReference type="Rhea" id="RHEA:53744"/>
        <dbReference type="Rhea" id="RHEA-COMP:9657"/>
        <dbReference type="Rhea" id="RHEA-COMP:13640"/>
        <dbReference type="ChEBI" id="CHEBI:15377"/>
        <dbReference type="ChEBI" id="CHEBI:15378"/>
        <dbReference type="ChEBI" id="CHEBI:57305"/>
        <dbReference type="ChEBI" id="CHEBI:78442"/>
        <dbReference type="ChEBI" id="CHEBI:78522"/>
    </reaction>
</comment>
<dbReference type="EC" id="3.1.1.-" evidence="2"/>
<evidence type="ECO:0000313" key="4">
    <source>
        <dbReference type="Proteomes" id="UP000231932"/>
    </source>
</evidence>
<dbReference type="HAMAP" id="MF_00518">
    <property type="entry name" value="Deacylase_Dtd"/>
    <property type="match status" value="1"/>
</dbReference>
<dbReference type="CDD" id="cd00563">
    <property type="entry name" value="Dtyr_deacylase"/>
    <property type="match status" value="1"/>
</dbReference>
<dbReference type="EMBL" id="CP024955">
    <property type="protein sequence ID" value="ATY85413.1"/>
    <property type="molecule type" value="Genomic_DNA"/>
</dbReference>
<comment type="catalytic activity">
    <reaction evidence="2">
        <text>a D-aminoacyl-tRNA + H2O = a tRNA + a D-alpha-amino acid + H(+)</text>
        <dbReference type="Rhea" id="RHEA:13953"/>
        <dbReference type="Rhea" id="RHEA-COMP:10123"/>
        <dbReference type="Rhea" id="RHEA-COMP:10124"/>
        <dbReference type="ChEBI" id="CHEBI:15377"/>
        <dbReference type="ChEBI" id="CHEBI:15378"/>
        <dbReference type="ChEBI" id="CHEBI:59871"/>
        <dbReference type="ChEBI" id="CHEBI:78442"/>
        <dbReference type="ChEBI" id="CHEBI:79333"/>
        <dbReference type="EC" id="3.1.1.96"/>
    </reaction>
</comment>
<dbReference type="GO" id="GO:0043908">
    <property type="term" value="F:Ser(Gly)-tRNA(Ala) hydrolase activity"/>
    <property type="evidence" value="ECO:0007669"/>
    <property type="project" value="UniProtKB-UniRule"/>
</dbReference>
<dbReference type="Proteomes" id="UP000231932">
    <property type="component" value="Chromosome"/>
</dbReference>
<dbReference type="NCBIfam" id="TIGR00256">
    <property type="entry name" value="D-aminoacyl-tRNA deacylase"/>
    <property type="match status" value="1"/>
</dbReference>
<name>A0A2K8N7Z4_9BACL</name>
<keyword evidence="4" id="KW-1185">Reference proteome</keyword>
<keyword evidence="2" id="KW-0378">Hydrolase</keyword>
<organism evidence="3 4">
    <name type="scientific">Kyrpidia spormannii</name>
    <dbReference type="NCBI Taxonomy" id="2055160"/>
    <lineage>
        <taxon>Bacteria</taxon>
        <taxon>Bacillati</taxon>
        <taxon>Bacillota</taxon>
        <taxon>Bacilli</taxon>
        <taxon>Bacillales</taxon>
        <taxon>Alicyclobacillaceae</taxon>
        <taxon>Kyrpidia</taxon>
    </lineage>
</organism>
<reference evidence="4" key="1">
    <citation type="submission" date="2017-11" db="EMBL/GenBank/DDBJ databases">
        <title>Complete Genome Sequence of Kyrpidia sp. Strain EA-1, a thermophilic, hydrogen-oxidizing Bacterium, isolated from the Azores.</title>
        <authorList>
            <person name="Reiner J.E."/>
            <person name="Lapp C.J."/>
            <person name="Bunk B."/>
            <person name="Gescher J."/>
        </authorList>
    </citation>
    <scope>NUCLEOTIDE SEQUENCE [LARGE SCALE GENOMIC DNA]</scope>
    <source>
        <strain evidence="4">EA-1</strain>
    </source>
</reference>
<dbReference type="OrthoDB" id="9801395at2"/>
<dbReference type="GO" id="GO:0019478">
    <property type="term" value="P:D-amino acid catabolic process"/>
    <property type="evidence" value="ECO:0007669"/>
    <property type="project" value="UniProtKB-UniRule"/>
</dbReference>
<keyword evidence="2" id="KW-0963">Cytoplasm</keyword>
<comment type="similarity">
    <text evidence="1 2">Belongs to the DTD family.</text>
</comment>
<comment type="subcellular location">
    <subcellularLocation>
        <location evidence="2">Cytoplasm</location>
    </subcellularLocation>
</comment>
<dbReference type="GO" id="GO:0005737">
    <property type="term" value="C:cytoplasm"/>
    <property type="evidence" value="ECO:0007669"/>
    <property type="project" value="UniProtKB-SubCell"/>
</dbReference>
<feature type="short sequence motif" description="Gly-cisPro motif, important for rejection of L-amino acids" evidence="2">
    <location>
        <begin position="137"/>
        <end position="138"/>
    </location>
</feature>
<dbReference type="Pfam" id="PF02580">
    <property type="entry name" value="Tyr_Deacylase"/>
    <property type="match status" value="1"/>
</dbReference>
<dbReference type="KEGG" id="kyr:CVV65_11155"/>
<accession>A0A2K8N7Z4</accession>
<dbReference type="GO" id="GO:0051500">
    <property type="term" value="F:D-tyrosyl-tRNA(Tyr) deacylase activity"/>
    <property type="evidence" value="ECO:0007669"/>
    <property type="project" value="TreeGrafter"/>
</dbReference>
<dbReference type="AlphaFoldDB" id="A0A2K8N7Z4"/>
<keyword evidence="2" id="KW-0694">RNA-binding</keyword>
<dbReference type="GO" id="GO:0000049">
    <property type="term" value="F:tRNA binding"/>
    <property type="evidence" value="ECO:0007669"/>
    <property type="project" value="UniProtKB-UniRule"/>
</dbReference>
<comment type="subunit">
    <text evidence="2">Homodimer.</text>
</comment>
<keyword evidence="2" id="KW-0820">tRNA-binding</keyword>
<dbReference type="PANTHER" id="PTHR10472:SF5">
    <property type="entry name" value="D-AMINOACYL-TRNA DEACYLASE 1"/>
    <property type="match status" value="1"/>
</dbReference>
<sequence length="147" mass="15875">MRAVVQRVSRAEVRVEGERVARIGKGLLVLIGVSRQDGEADAVWLAEKLAGLRVFPDDAGKMGRSVLDVGGAVLSVSQFTLLGDCRKGRRPDFTGAAPAETALPLYERVNAHLREKGVRVETGVFGAHMDVELVNDGPVTLWLDSRV</sequence>
<comment type="domain">
    <text evidence="2">A Gly-cisPro motif from one monomer fits into the active site of the other monomer to allow specific chiral rejection of L-amino acids.</text>
</comment>